<proteinExistence type="predicted"/>
<reference evidence="1 2" key="1">
    <citation type="journal article" date="2022" name="Genome Biol. Evol.">
        <title>The Spruce Budworm Genome: Reconstructing the Evolutionary History of Antifreeze Proteins.</title>
        <authorList>
            <person name="Beliveau C."/>
            <person name="Gagne P."/>
            <person name="Picq S."/>
            <person name="Vernygora O."/>
            <person name="Keeling C.I."/>
            <person name="Pinkney K."/>
            <person name="Doucet D."/>
            <person name="Wen F."/>
            <person name="Johnston J.S."/>
            <person name="Maaroufi H."/>
            <person name="Boyle B."/>
            <person name="Laroche J."/>
            <person name="Dewar K."/>
            <person name="Juretic N."/>
            <person name="Blackburn G."/>
            <person name="Nisole A."/>
            <person name="Brunet B."/>
            <person name="Brandao M."/>
            <person name="Lumley L."/>
            <person name="Duan J."/>
            <person name="Quan G."/>
            <person name="Lucarotti C.J."/>
            <person name="Roe A.D."/>
            <person name="Sperling F.A.H."/>
            <person name="Levesque R.C."/>
            <person name="Cusson M."/>
        </authorList>
    </citation>
    <scope>NUCLEOTIDE SEQUENCE [LARGE SCALE GENOMIC DNA]</scope>
    <source>
        <strain evidence="1">Glfc:IPQL:Cfum</strain>
    </source>
</reference>
<sequence>MDNKSVYYVWDENLIEHCDRLPAVPGRASMVHSLITAYDLLKKLKIVRSKPAVESDLLRFHSDLYIKHLNKFSELDEEYMTSNEDEEYGLGYDCPPVPKMSELVSTLAGGSITAARCLTLGLTQLVLNWCGGWHHANRHGAEGFCYVNDIVLAIEYLKEKFPKVLYIDLDVHHVFTLSIHKYEPGFYPGTGDGGDIGTLSGKGYSCNMPLHAFYSDDTLEYVFEKVFASVFALFAPDAIVVQCGADALAGDPNGGAGVTARGYCACVSRVLDEKKPTMLLGGGGYKHSNTARLWTTLTALVTGVTLDENIPEHSHWLDYGPDYMLAIQPMLSRDANKKSYIDDCIEKIQTEKNYATLQGSWLLFKRSGYKYNEKKKNNQA</sequence>
<name>A0ACC0L187_CHOFU</name>
<comment type="caution">
    <text evidence="1">The sequence shown here is derived from an EMBL/GenBank/DDBJ whole genome shotgun (WGS) entry which is preliminary data.</text>
</comment>
<protein>
    <submittedName>
        <fullName evidence="1">Uncharacterized protein</fullName>
    </submittedName>
</protein>
<evidence type="ECO:0000313" key="2">
    <source>
        <dbReference type="Proteomes" id="UP001064048"/>
    </source>
</evidence>
<keyword evidence="2" id="KW-1185">Reference proteome</keyword>
<evidence type="ECO:0000313" key="1">
    <source>
        <dbReference type="EMBL" id="KAI8442232.1"/>
    </source>
</evidence>
<gene>
    <name evidence="1" type="ORF">MSG28_005808</name>
</gene>
<organism evidence="1 2">
    <name type="scientific">Choristoneura fumiferana</name>
    <name type="common">Spruce budworm moth</name>
    <name type="synonym">Archips fumiferana</name>
    <dbReference type="NCBI Taxonomy" id="7141"/>
    <lineage>
        <taxon>Eukaryota</taxon>
        <taxon>Metazoa</taxon>
        <taxon>Ecdysozoa</taxon>
        <taxon>Arthropoda</taxon>
        <taxon>Hexapoda</taxon>
        <taxon>Insecta</taxon>
        <taxon>Pterygota</taxon>
        <taxon>Neoptera</taxon>
        <taxon>Endopterygota</taxon>
        <taxon>Lepidoptera</taxon>
        <taxon>Glossata</taxon>
        <taxon>Ditrysia</taxon>
        <taxon>Tortricoidea</taxon>
        <taxon>Tortricidae</taxon>
        <taxon>Tortricinae</taxon>
        <taxon>Choristoneura</taxon>
    </lineage>
</organism>
<dbReference type="EMBL" id="CM046109">
    <property type="protein sequence ID" value="KAI8442232.1"/>
    <property type="molecule type" value="Genomic_DNA"/>
</dbReference>
<dbReference type="Proteomes" id="UP001064048">
    <property type="component" value="Chromosome 9"/>
</dbReference>
<accession>A0ACC0L187</accession>